<dbReference type="AlphaFoldDB" id="A0A178I398"/>
<protein>
    <submittedName>
        <fullName evidence="1">3-oxoacyl-ACP synthase</fullName>
    </submittedName>
</protein>
<organism evidence="1 2">
    <name type="scientific">Devosia elaeis</name>
    <dbReference type="NCBI Taxonomy" id="1770058"/>
    <lineage>
        <taxon>Bacteria</taxon>
        <taxon>Pseudomonadati</taxon>
        <taxon>Pseudomonadota</taxon>
        <taxon>Alphaproteobacteria</taxon>
        <taxon>Hyphomicrobiales</taxon>
        <taxon>Devosiaceae</taxon>
        <taxon>Devosia</taxon>
    </lineage>
</organism>
<proteinExistence type="predicted"/>
<accession>A0A178I398</accession>
<dbReference type="InterPro" id="IPR025528">
    <property type="entry name" value="BrnA_antitoxin"/>
</dbReference>
<comment type="caution">
    <text evidence="1">The sequence shown here is derived from an EMBL/GenBank/DDBJ whole genome shotgun (WGS) entry which is preliminary data.</text>
</comment>
<evidence type="ECO:0000313" key="1">
    <source>
        <dbReference type="EMBL" id="OAM79949.1"/>
    </source>
</evidence>
<name>A0A178I398_9HYPH</name>
<keyword evidence="2" id="KW-1185">Reference proteome</keyword>
<gene>
    <name evidence="1" type="ORF">A3840_02330</name>
</gene>
<dbReference type="Pfam" id="PF14384">
    <property type="entry name" value="BrnA_antitoxin"/>
    <property type="match status" value="1"/>
</dbReference>
<dbReference type="STRING" id="1770058.A3840_02330"/>
<dbReference type="OrthoDB" id="361944at2"/>
<dbReference type="RefSeq" id="WP_067451268.1">
    <property type="nucleotide sequence ID" value="NZ_LVVY01000061.1"/>
</dbReference>
<evidence type="ECO:0000313" key="2">
    <source>
        <dbReference type="Proteomes" id="UP000078389"/>
    </source>
</evidence>
<dbReference type="EMBL" id="LVVY01000061">
    <property type="protein sequence ID" value="OAM79949.1"/>
    <property type="molecule type" value="Genomic_DNA"/>
</dbReference>
<sequence length="87" mass="9823">MKPPYSRPLTQEELLALKDEDIDFSDIPELDEEFFKNALLVYPDGTTPVTLRVKRSVLEAFKAGGKGYQTRMNAVLEAYVRAMKKAG</sequence>
<dbReference type="Proteomes" id="UP000078389">
    <property type="component" value="Unassembled WGS sequence"/>
</dbReference>
<reference evidence="1 2" key="1">
    <citation type="submission" date="2016-03" db="EMBL/GenBank/DDBJ databases">
        <title>Genome sequencing of Devosia sp. S37.</title>
        <authorList>
            <person name="Mohd Nor M."/>
        </authorList>
    </citation>
    <scope>NUCLEOTIDE SEQUENCE [LARGE SCALE GENOMIC DNA]</scope>
    <source>
        <strain evidence="1 2">S37</strain>
    </source>
</reference>